<proteinExistence type="predicted"/>
<organism evidence="2 3">
    <name type="scientific">Caenorhabditis tropicalis</name>
    <dbReference type="NCBI Taxonomy" id="1561998"/>
    <lineage>
        <taxon>Eukaryota</taxon>
        <taxon>Metazoa</taxon>
        <taxon>Ecdysozoa</taxon>
        <taxon>Nematoda</taxon>
        <taxon>Chromadorea</taxon>
        <taxon>Rhabditida</taxon>
        <taxon>Rhabditina</taxon>
        <taxon>Rhabditomorpha</taxon>
        <taxon>Rhabditoidea</taxon>
        <taxon>Rhabditidae</taxon>
        <taxon>Peloderinae</taxon>
        <taxon>Caenorhabditis</taxon>
    </lineage>
</organism>
<evidence type="ECO:0000256" key="1">
    <source>
        <dbReference type="SAM" id="MobiDB-lite"/>
    </source>
</evidence>
<keyword evidence="2" id="KW-1185">Reference proteome</keyword>
<protein>
    <submittedName>
        <fullName evidence="3">Uncharacterized protein</fullName>
    </submittedName>
</protein>
<evidence type="ECO:0000313" key="3">
    <source>
        <dbReference type="WBParaSite" id="Csp11.Scaffold626.g6534.t1"/>
    </source>
</evidence>
<feature type="region of interest" description="Disordered" evidence="1">
    <location>
        <begin position="1"/>
        <end position="39"/>
    </location>
</feature>
<dbReference type="Proteomes" id="UP000095282">
    <property type="component" value="Unplaced"/>
</dbReference>
<dbReference type="WBParaSite" id="Csp11.Scaffold626.g6534.t1">
    <property type="protein sequence ID" value="Csp11.Scaffold626.g6534.t1"/>
    <property type="gene ID" value="Csp11.Scaffold626.g6534"/>
</dbReference>
<reference evidence="3" key="1">
    <citation type="submission" date="2016-11" db="UniProtKB">
        <authorList>
            <consortium name="WormBaseParasite"/>
        </authorList>
    </citation>
    <scope>IDENTIFICATION</scope>
</reference>
<name>A0A1I7TJH4_9PELO</name>
<dbReference type="AlphaFoldDB" id="A0A1I7TJH4"/>
<evidence type="ECO:0000313" key="2">
    <source>
        <dbReference type="Proteomes" id="UP000095282"/>
    </source>
</evidence>
<accession>A0A1I7TJH4</accession>
<sequence>MQNVGKKEEEEEKRMSDWKRIKENDGNDMRDGDGADGRTRRLDDDALLVASRLPSGNLLGTAYYPPSFENFLEEEGEEGKYS</sequence>